<dbReference type="PROSITE" id="PS50296">
    <property type="entry name" value="SUI1"/>
    <property type="match status" value="1"/>
</dbReference>
<dbReference type="SUPFAM" id="SSF55159">
    <property type="entry name" value="eIF1-like"/>
    <property type="match status" value="1"/>
</dbReference>
<keyword evidence="2" id="KW-0648">Protein biosynthesis</keyword>
<evidence type="ECO:0000313" key="6">
    <source>
        <dbReference type="Proteomes" id="UP000320390"/>
    </source>
</evidence>
<evidence type="ECO:0000259" key="4">
    <source>
        <dbReference type="PROSITE" id="PS50296"/>
    </source>
</evidence>
<feature type="region of interest" description="Disordered" evidence="3">
    <location>
        <begin position="1"/>
        <end position="33"/>
    </location>
</feature>
<keyword evidence="6" id="KW-1185">Reference proteome</keyword>
<dbReference type="InterPro" id="IPR001950">
    <property type="entry name" value="SUI1"/>
</dbReference>
<accession>A0A518ESI2</accession>
<dbReference type="EMBL" id="CP036434">
    <property type="protein sequence ID" value="QDV07046.1"/>
    <property type="molecule type" value="Genomic_DNA"/>
</dbReference>
<feature type="region of interest" description="Disordered" evidence="3">
    <location>
        <begin position="46"/>
        <end position="76"/>
    </location>
</feature>
<organism evidence="5 6">
    <name type="scientific">Saltatorellus ferox</name>
    <dbReference type="NCBI Taxonomy" id="2528018"/>
    <lineage>
        <taxon>Bacteria</taxon>
        <taxon>Pseudomonadati</taxon>
        <taxon>Planctomycetota</taxon>
        <taxon>Planctomycetia</taxon>
        <taxon>Planctomycetia incertae sedis</taxon>
        <taxon>Saltatorellus</taxon>
    </lineage>
</organism>
<evidence type="ECO:0000313" key="5">
    <source>
        <dbReference type="EMBL" id="QDV07046.1"/>
    </source>
</evidence>
<evidence type="ECO:0000256" key="2">
    <source>
        <dbReference type="ARBA" id="ARBA00022917"/>
    </source>
</evidence>
<keyword evidence="1" id="KW-0810">Translation regulation</keyword>
<dbReference type="GO" id="GO:0006417">
    <property type="term" value="P:regulation of translation"/>
    <property type="evidence" value="ECO:0007669"/>
    <property type="project" value="UniProtKB-KW"/>
</dbReference>
<gene>
    <name evidence="5" type="ORF">Poly30_25650</name>
</gene>
<evidence type="ECO:0000256" key="3">
    <source>
        <dbReference type="SAM" id="MobiDB-lite"/>
    </source>
</evidence>
<proteinExistence type="predicted"/>
<evidence type="ECO:0000256" key="1">
    <source>
        <dbReference type="ARBA" id="ARBA00022845"/>
    </source>
</evidence>
<sequence>MARKQSKRIPLDGTLGRAADRGDGSQSGGLTHNPFAALRARVVGDSVGGDSVQESPGVDARAGAPAESEARSRGAGALGLEAGATLIVRHERKGHGGKTVTVIDLSRAGGSSKATLESLAKDLRKALGAGARAGDQEIVVQGDLVERVARFLEDSHGARVILGTR</sequence>
<dbReference type="Pfam" id="PF01253">
    <property type="entry name" value="SUI1"/>
    <property type="match status" value="1"/>
</dbReference>
<dbReference type="InterPro" id="IPR036877">
    <property type="entry name" value="SUI1_dom_sf"/>
</dbReference>
<dbReference type="RefSeq" id="WP_145197769.1">
    <property type="nucleotide sequence ID" value="NZ_CP036434.1"/>
</dbReference>
<name>A0A518ESI2_9BACT</name>
<dbReference type="Proteomes" id="UP000320390">
    <property type="component" value="Chromosome"/>
</dbReference>
<dbReference type="Gene3D" id="3.30.780.10">
    <property type="entry name" value="SUI1-like domain"/>
    <property type="match status" value="1"/>
</dbReference>
<feature type="domain" description="SUI1" evidence="4">
    <location>
        <begin position="87"/>
        <end position="156"/>
    </location>
</feature>
<reference evidence="5 6" key="1">
    <citation type="submission" date="2019-02" db="EMBL/GenBank/DDBJ databases">
        <title>Deep-cultivation of Planctomycetes and their phenomic and genomic characterization uncovers novel biology.</title>
        <authorList>
            <person name="Wiegand S."/>
            <person name="Jogler M."/>
            <person name="Boedeker C."/>
            <person name="Pinto D."/>
            <person name="Vollmers J."/>
            <person name="Rivas-Marin E."/>
            <person name="Kohn T."/>
            <person name="Peeters S.H."/>
            <person name="Heuer A."/>
            <person name="Rast P."/>
            <person name="Oberbeckmann S."/>
            <person name="Bunk B."/>
            <person name="Jeske O."/>
            <person name="Meyerdierks A."/>
            <person name="Storesund J.E."/>
            <person name="Kallscheuer N."/>
            <person name="Luecker S."/>
            <person name="Lage O.M."/>
            <person name="Pohl T."/>
            <person name="Merkel B.J."/>
            <person name="Hornburger P."/>
            <person name="Mueller R.-W."/>
            <person name="Bruemmer F."/>
            <person name="Labrenz M."/>
            <person name="Spormann A.M."/>
            <person name="Op den Camp H."/>
            <person name="Overmann J."/>
            <person name="Amann R."/>
            <person name="Jetten M.S.M."/>
            <person name="Mascher T."/>
            <person name="Medema M.H."/>
            <person name="Devos D.P."/>
            <person name="Kaster A.-K."/>
            <person name="Ovreas L."/>
            <person name="Rohde M."/>
            <person name="Galperin M.Y."/>
            <person name="Jogler C."/>
        </authorList>
    </citation>
    <scope>NUCLEOTIDE SEQUENCE [LARGE SCALE GENOMIC DNA]</scope>
    <source>
        <strain evidence="5 6">Poly30</strain>
    </source>
</reference>
<dbReference type="CDD" id="cd11567">
    <property type="entry name" value="YciH_like"/>
    <property type="match status" value="1"/>
</dbReference>
<dbReference type="OrthoDB" id="9792915at2"/>
<protein>
    <submittedName>
        <fullName evidence="5">Translation initiation factor Sui1</fullName>
    </submittedName>
</protein>
<dbReference type="InterPro" id="IPR005872">
    <property type="entry name" value="SUI1_arc_bac"/>
</dbReference>
<keyword evidence="5" id="KW-0396">Initiation factor</keyword>
<dbReference type="GO" id="GO:0003743">
    <property type="term" value="F:translation initiation factor activity"/>
    <property type="evidence" value="ECO:0007669"/>
    <property type="project" value="UniProtKB-KW"/>
</dbReference>
<dbReference type="AlphaFoldDB" id="A0A518ESI2"/>